<evidence type="ECO:0000256" key="8">
    <source>
        <dbReference type="ARBA" id="ARBA00023065"/>
    </source>
</evidence>
<keyword evidence="14" id="KW-1185">Reference proteome</keyword>
<feature type="transmembrane region" description="Helical" evidence="12">
    <location>
        <begin position="130"/>
        <end position="151"/>
    </location>
</feature>
<keyword evidence="7" id="KW-0915">Sodium</keyword>
<evidence type="ECO:0000256" key="9">
    <source>
        <dbReference type="ARBA" id="ARBA00023136"/>
    </source>
</evidence>
<feature type="transmembrane region" description="Helical" evidence="12">
    <location>
        <begin position="195"/>
        <end position="219"/>
    </location>
</feature>
<evidence type="ECO:0000256" key="12">
    <source>
        <dbReference type="SAM" id="Phobius"/>
    </source>
</evidence>
<keyword evidence="6 12" id="KW-1133">Transmembrane helix</keyword>
<dbReference type="GO" id="GO:0015730">
    <property type="term" value="P:propanoate transmembrane transport"/>
    <property type="evidence" value="ECO:0007669"/>
    <property type="project" value="TreeGrafter"/>
</dbReference>
<dbReference type="GO" id="GO:0005886">
    <property type="term" value="C:plasma membrane"/>
    <property type="evidence" value="ECO:0007669"/>
    <property type="project" value="UniProtKB-SubCell"/>
</dbReference>
<keyword evidence="10" id="KW-0739">Sodium transport</keyword>
<feature type="transmembrane region" description="Helical" evidence="12">
    <location>
        <begin position="241"/>
        <end position="260"/>
    </location>
</feature>
<evidence type="ECO:0000256" key="5">
    <source>
        <dbReference type="ARBA" id="ARBA00022692"/>
    </source>
</evidence>
<evidence type="ECO:0000256" key="2">
    <source>
        <dbReference type="ARBA" id="ARBA00006434"/>
    </source>
</evidence>
<dbReference type="InterPro" id="IPR001734">
    <property type="entry name" value="Na/solute_symporter"/>
</dbReference>
<dbReference type="InterPro" id="IPR038377">
    <property type="entry name" value="Na/Glc_symporter_sf"/>
</dbReference>
<dbReference type="AlphaFoldDB" id="A0A8P4KEQ9"/>
<evidence type="ECO:0000256" key="3">
    <source>
        <dbReference type="ARBA" id="ARBA00022448"/>
    </source>
</evidence>
<reference evidence="13" key="1">
    <citation type="submission" date="2025-08" db="UniProtKB">
        <authorList>
            <consortium name="Ensembl"/>
        </authorList>
    </citation>
    <scope>IDENTIFICATION</scope>
</reference>
<dbReference type="InterPro" id="IPR051163">
    <property type="entry name" value="Sodium:Solute_Symporter_SSF"/>
</dbReference>
<reference evidence="13" key="2">
    <citation type="submission" date="2025-09" db="UniProtKB">
        <authorList>
            <consortium name="Ensembl"/>
        </authorList>
    </citation>
    <scope>IDENTIFICATION</scope>
</reference>
<name>A0A8P4KEQ9_DICLA</name>
<dbReference type="Pfam" id="PF00474">
    <property type="entry name" value="SSF"/>
    <property type="match status" value="1"/>
</dbReference>
<dbReference type="PANTHER" id="PTHR42985">
    <property type="entry name" value="SODIUM-COUPLED MONOCARBOXYLATE TRANSPORTER"/>
    <property type="match status" value="1"/>
</dbReference>
<evidence type="ECO:0000256" key="11">
    <source>
        <dbReference type="RuleBase" id="RU362091"/>
    </source>
</evidence>
<dbReference type="Proteomes" id="UP000694389">
    <property type="component" value="Unassembled WGS sequence"/>
</dbReference>
<evidence type="ECO:0000256" key="10">
    <source>
        <dbReference type="ARBA" id="ARBA00023201"/>
    </source>
</evidence>
<dbReference type="GeneTree" id="ENSGT00940000155166"/>
<feature type="transmembrane region" description="Helical" evidence="12">
    <location>
        <begin position="405"/>
        <end position="423"/>
    </location>
</feature>
<dbReference type="GO" id="GO:0005343">
    <property type="term" value="F:organic acid:sodium symporter activity"/>
    <property type="evidence" value="ECO:0007669"/>
    <property type="project" value="TreeGrafter"/>
</dbReference>
<dbReference type="PROSITE" id="PS50283">
    <property type="entry name" value="NA_SOLUT_SYMP_3"/>
    <property type="match status" value="1"/>
</dbReference>
<accession>A0A8P4KEQ9</accession>
<evidence type="ECO:0000256" key="1">
    <source>
        <dbReference type="ARBA" id="ARBA00004651"/>
    </source>
</evidence>
<keyword evidence="9 12" id="KW-0472">Membrane</keyword>
<dbReference type="Gene3D" id="1.20.1730.10">
    <property type="entry name" value="Sodium/glucose cotransporter"/>
    <property type="match status" value="2"/>
</dbReference>
<evidence type="ECO:0000256" key="6">
    <source>
        <dbReference type="ARBA" id="ARBA00022989"/>
    </source>
</evidence>
<keyword evidence="5 12" id="KW-0812">Transmembrane</keyword>
<dbReference type="NCBIfam" id="TIGR00813">
    <property type="entry name" value="sss"/>
    <property type="match status" value="1"/>
</dbReference>
<evidence type="ECO:0000256" key="4">
    <source>
        <dbReference type="ARBA" id="ARBA00022475"/>
    </source>
</evidence>
<keyword evidence="8" id="KW-0406">Ion transport</keyword>
<feature type="transmembrane region" description="Helical" evidence="12">
    <location>
        <begin position="163"/>
        <end position="183"/>
    </location>
</feature>
<protein>
    <submittedName>
        <fullName evidence="13">Solute carrier family 5 member 8</fullName>
    </submittedName>
</protein>
<evidence type="ECO:0000313" key="14">
    <source>
        <dbReference type="Proteomes" id="UP000694389"/>
    </source>
</evidence>
<feature type="transmembrane region" description="Helical" evidence="12">
    <location>
        <begin position="55"/>
        <end position="74"/>
    </location>
</feature>
<feature type="transmembrane region" description="Helical" evidence="12">
    <location>
        <begin position="370"/>
        <end position="393"/>
    </location>
</feature>
<evidence type="ECO:0000313" key="13">
    <source>
        <dbReference type="Ensembl" id="ENSDLAP00005074988.1"/>
    </source>
</evidence>
<dbReference type="Ensembl" id="ENSDLAT00005081147.1">
    <property type="protein sequence ID" value="ENSDLAP00005074988.1"/>
    <property type="gene ID" value="ENSDLAG00005029479.1"/>
</dbReference>
<feature type="transmembrane region" description="Helical" evidence="12">
    <location>
        <begin position="86"/>
        <end position="109"/>
    </location>
</feature>
<comment type="subcellular location">
    <subcellularLocation>
        <location evidence="1">Cell membrane</location>
        <topology evidence="1">Multi-pass membrane protein</topology>
    </subcellularLocation>
</comment>
<keyword evidence="3" id="KW-0813">Transport</keyword>
<keyword evidence="4" id="KW-1003">Cell membrane</keyword>
<dbReference type="GO" id="GO:0070062">
    <property type="term" value="C:extracellular exosome"/>
    <property type="evidence" value="ECO:0007669"/>
    <property type="project" value="TreeGrafter"/>
</dbReference>
<feature type="transmembrane region" description="Helical" evidence="12">
    <location>
        <begin position="16"/>
        <end position="35"/>
    </location>
</feature>
<proteinExistence type="inferred from homology"/>
<sequence>MSGDSLMSGSFVVADYVVFALMLVVSAAVGVYYAWADRGQRSSGDFLMGGRRLTALPVSLSLTASFMSAITVLSNPAEVYRYGANIGFYGLSYVMTMVVTSEVFLPVFYRLAITSTYEYLELRFNRATRLLGTVLFIVQTILYTGIVIYAPALALNQVTGMDLWGAVISTGVVCTFYCTMGGLKAVVWTDVFQLGVMLAGFLSVIIRSVVLQGGVFPIISDSQQGGRLNFLDFDTNPLRRHTFWTITVGGTFVWISIYGINQAQVQRYISFLFYRERCLHDSILYNSIFFRIYRHLCTVEQTKLYCVLLIIADYPGLPGLFVAAAYSGSLSTVSSSINALAAVTVEDLIKPYINMSEKHLSWTSKGLSEWVAAISIFGVIGGPLLGLFTLGILCPFANSKGALSGLLSGLVVSLWVGIGAQIYPPPPKMTRPLSLTTEGSSITTAPLHNIDGNPLLADNWYSLSYLYFSPIGTIVAISVGLLVSLFTGTVTYSTA</sequence>
<feature type="transmembrane region" description="Helical" evidence="12">
    <location>
        <begin position="465"/>
        <end position="486"/>
    </location>
</feature>
<comment type="similarity">
    <text evidence="2 11">Belongs to the sodium:solute symporter (SSF) (TC 2.A.21) family.</text>
</comment>
<feature type="transmembrane region" description="Helical" evidence="12">
    <location>
        <begin position="304"/>
        <end position="326"/>
    </location>
</feature>
<organism evidence="13 14">
    <name type="scientific">Dicentrarchus labrax</name>
    <name type="common">European seabass</name>
    <name type="synonym">Morone labrax</name>
    <dbReference type="NCBI Taxonomy" id="13489"/>
    <lineage>
        <taxon>Eukaryota</taxon>
        <taxon>Metazoa</taxon>
        <taxon>Chordata</taxon>
        <taxon>Craniata</taxon>
        <taxon>Vertebrata</taxon>
        <taxon>Euteleostomi</taxon>
        <taxon>Actinopterygii</taxon>
        <taxon>Neopterygii</taxon>
        <taxon>Teleostei</taxon>
        <taxon>Neoteleostei</taxon>
        <taxon>Acanthomorphata</taxon>
        <taxon>Eupercaria</taxon>
        <taxon>Moronidae</taxon>
        <taxon>Dicentrarchus</taxon>
    </lineage>
</organism>
<evidence type="ECO:0000256" key="7">
    <source>
        <dbReference type="ARBA" id="ARBA00023053"/>
    </source>
</evidence>
<dbReference type="PANTHER" id="PTHR42985:SF10">
    <property type="entry name" value="SODIUM-COUPLED MONOCARBOXYLATE TRANSPORTER 1"/>
    <property type="match status" value="1"/>
</dbReference>